<feature type="compositionally biased region" description="Acidic residues" evidence="1">
    <location>
        <begin position="232"/>
        <end position="243"/>
    </location>
</feature>
<dbReference type="InterPro" id="IPR003892">
    <property type="entry name" value="CUE"/>
</dbReference>
<dbReference type="PROSITE" id="PS51140">
    <property type="entry name" value="CUE"/>
    <property type="match status" value="1"/>
</dbReference>
<name>A0A7S3LVM0_9EUKA</name>
<sequence length="297" mass="31380">MASVSFQEAVNTLHSMFSGVDRNVCADVLRANRGHMEDSVDALLALTTEDSTPSAMPPPSAPPSSVEYGGYGGGGGSSSQLPSDFLSFDDELPTAQPSSSGGAVSSYDPRMAAMDAEEREQFERDAELAAKLQRDLDLEEAAAAGHAAANHRQYPVAGNAGLAGNGGRRDRVAPILDEKSSGPSMNGFKEKMASFGEGVKKKFGKLANKIKGSATGSKKPNGKYQSLSGADALDDDDDEEEELVAFRPGASTNEVPSTLHARTQEAKTFDGWKEAEEADDEALFSQLGRGVENKKDR</sequence>
<dbReference type="Pfam" id="PF02845">
    <property type="entry name" value="CUE"/>
    <property type="match status" value="1"/>
</dbReference>
<dbReference type="Gene3D" id="1.10.8.10">
    <property type="entry name" value="DNA helicase RuvA subunit, C-terminal domain"/>
    <property type="match status" value="1"/>
</dbReference>
<organism evidence="3">
    <name type="scientific">Palpitomonas bilix</name>
    <dbReference type="NCBI Taxonomy" id="652834"/>
    <lineage>
        <taxon>Eukaryota</taxon>
        <taxon>Eukaryota incertae sedis</taxon>
    </lineage>
</organism>
<protein>
    <recommendedName>
        <fullName evidence="2">CUE domain-containing protein</fullName>
    </recommendedName>
</protein>
<dbReference type="EMBL" id="HBIB01044970">
    <property type="protein sequence ID" value="CAE0267097.1"/>
    <property type="molecule type" value="Transcribed_RNA"/>
</dbReference>
<feature type="region of interest" description="Disordered" evidence="1">
    <location>
        <begin position="50"/>
        <end position="127"/>
    </location>
</feature>
<dbReference type="InterPro" id="IPR009060">
    <property type="entry name" value="UBA-like_sf"/>
</dbReference>
<dbReference type="SUPFAM" id="SSF46934">
    <property type="entry name" value="UBA-like"/>
    <property type="match status" value="1"/>
</dbReference>
<evidence type="ECO:0000259" key="2">
    <source>
        <dbReference type="PROSITE" id="PS51140"/>
    </source>
</evidence>
<feature type="region of interest" description="Disordered" evidence="1">
    <location>
        <begin position="142"/>
        <end position="170"/>
    </location>
</feature>
<proteinExistence type="predicted"/>
<feature type="compositionally biased region" description="Basic and acidic residues" evidence="1">
    <location>
        <begin position="262"/>
        <end position="274"/>
    </location>
</feature>
<dbReference type="PANTHER" id="PTHR13467:SF3">
    <property type="entry name" value="CUE DOMAIN-CONTAINING PROTEIN 1"/>
    <property type="match status" value="1"/>
</dbReference>
<evidence type="ECO:0000256" key="1">
    <source>
        <dbReference type="SAM" id="MobiDB-lite"/>
    </source>
</evidence>
<dbReference type="PANTHER" id="PTHR13467">
    <property type="entry name" value="CUE DOMAIN CONTAINING PROTEIN 1"/>
    <property type="match status" value="1"/>
</dbReference>
<dbReference type="GO" id="GO:0043130">
    <property type="term" value="F:ubiquitin binding"/>
    <property type="evidence" value="ECO:0007669"/>
    <property type="project" value="InterPro"/>
</dbReference>
<evidence type="ECO:0000313" key="3">
    <source>
        <dbReference type="EMBL" id="CAE0267097.1"/>
    </source>
</evidence>
<reference evidence="3" key="1">
    <citation type="submission" date="2021-01" db="EMBL/GenBank/DDBJ databases">
        <authorList>
            <person name="Corre E."/>
            <person name="Pelletier E."/>
            <person name="Niang G."/>
            <person name="Scheremetjew M."/>
            <person name="Finn R."/>
            <person name="Kale V."/>
            <person name="Holt S."/>
            <person name="Cochrane G."/>
            <person name="Meng A."/>
            <person name="Brown T."/>
            <person name="Cohen L."/>
        </authorList>
    </citation>
    <scope>NUCLEOTIDE SEQUENCE</scope>
    <source>
        <strain evidence="3">NIES-2562</strain>
    </source>
</reference>
<accession>A0A7S3LVM0</accession>
<dbReference type="AlphaFoldDB" id="A0A7S3LVM0"/>
<dbReference type="InterPro" id="IPR040192">
    <property type="entry name" value="CUEDC1"/>
</dbReference>
<feature type="compositionally biased region" description="Polar residues" evidence="1">
    <location>
        <begin position="214"/>
        <end position="228"/>
    </location>
</feature>
<feature type="domain" description="CUE" evidence="2">
    <location>
        <begin position="5"/>
        <end position="48"/>
    </location>
</feature>
<feature type="region of interest" description="Disordered" evidence="1">
    <location>
        <begin position="210"/>
        <end position="274"/>
    </location>
</feature>
<gene>
    <name evidence="3" type="ORF">PBIL07802_LOCUS29440</name>
</gene>